<proteinExistence type="inferred from homology"/>
<dbReference type="InterPro" id="IPR002467">
    <property type="entry name" value="Pept_M24A_MAP1"/>
</dbReference>
<dbReference type="RefSeq" id="WP_160952828.1">
    <property type="nucleotide sequence ID" value="NZ_WWEQ01000015.1"/>
</dbReference>
<dbReference type="EC" id="3.4.11.18" evidence="6 7"/>
<dbReference type="PANTHER" id="PTHR43330">
    <property type="entry name" value="METHIONINE AMINOPEPTIDASE"/>
    <property type="match status" value="1"/>
</dbReference>
<feature type="binding site" evidence="6">
    <location>
        <position position="83"/>
    </location>
    <ligand>
        <name>substrate</name>
    </ligand>
</feature>
<evidence type="ECO:0000256" key="1">
    <source>
        <dbReference type="ARBA" id="ARBA00002521"/>
    </source>
</evidence>
<feature type="binding site" evidence="6">
    <location>
        <position position="249"/>
    </location>
    <ligand>
        <name>a divalent metal cation</name>
        <dbReference type="ChEBI" id="CHEBI:60240"/>
        <label>2</label>
        <note>catalytic</note>
    </ligand>
</feature>
<evidence type="ECO:0000259" key="8">
    <source>
        <dbReference type="Pfam" id="PF00557"/>
    </source>
</evidence>
<dbReference type="PANTHER" id="PTHR43330:SF27">
    <property type="entry name" value="METHIONINE AMINOPEPTIDASE"/>
    <property type="match status" value="1"/>
</dbReference>
<evidence type="ECO:0000256" key="5">
    <source>
        <dbReference type="ARBA" id="ARBA00022801"/>
    </source>
</evidence>
<comment type="similarity">
    <text evidence="6">Belongs to the peptidase M24A family. Methionine aminopeptidase type 1 subfamily.</text>
</comment>
<feature type="binding site" evidence="6">
    <location>
        <position position="111"/>
    </location>
    <ligand>
        <name>a divalent metal cation</name>
        <dbReference type="ChEBI" id="CHEBI:60240"/>
        <label>2</label>
        <note>catalytic</note>
    </ligand>
</feature>
<feature type="binding site" evidence="6">
    <location>
        <position position="185"/>
    </location>
    <ligand>
        <name>a divalent metal cation</name>
        <dbReference type="ChEBI" id="CHEBI:60240"/>
        <label>2</label>
        <note>catalytic</note>
    </ligand>
</feature>
<dbReference type="HAMAP" id="MF_01974">
    <property type="entry name" value="MetAP_1"/>
    <property type="match status" value="1"/>
</dbReference>
<evidence type="ECO:0000256" key="2">
    <source>
        <dbReference type="ARBA" id="ARBA00022438"/>
    </source>
</evidence>
<comment type="catalytic activity">
    <reaction evidence="6 7">
        <text>Release of N-terminal amino acids, preferentially methionine, from peptides and arylamides.</text>
        <dbReference type="EC" id="3.4.11.18"/>
    </reaction>
</comment>
<dbReference type="GO" id="GO:0006508">
    <property type="term" value="P:proteolysis"/>
    <property type="evidence" value="ECO:0007669"/>
    <property type="project" value="UniProtKB-KW"/>
</dbReference>
<sequence>MIELKTPAEIEKMAVTGRFVAHTLRTLAERAEPGVDVMDLEHEARRMVKARGAESCYWDYAPAFGSGPFRNVICLSVNDAALHGKPRPHVLALGDLLSLDFAVSIDGWVADAAVSVVVGADAGSPAGAGVPDADASAALIASTRDALDAGIAAAVPGGRLGDVSAAIGAVGRSRGYRINTDFGGHGLGRTMHGEPHVPNQGRAGKGLKIQPGLTIAIEPWWGMGTDELAVDGDGWTLRMADGKKAAHTEHTIAVTEDGPRILTLAE</sequence>
<comment type="caution">
    <text evidence="9">The sequence shown here is derived from an EMBL/GenBank/DDBJ whole genome shotgun (WGS) entry which is preliminary data.</text>
</comment>
<evidence type="ECO:0000256" key="6">
    <source>
        <dbReference type="HAMAP-Rule" id="MF_01974"/>
    </source>
</evidence>
<evidence type="ECO:0000313" key="9">
    <source>
        <dbReference type="EMBL" id="MYM19396.1"/>
    </source>
</evidence>
<gene>
    <name evidence="6 9" type="primary">map</name>
    <name evidence="9" type="ORF">GSY69_05280</name>
</gene>
<dbReference type="SUPFAM" id="SSF55920">
    <property type="entry name" value="Creatinase/aminopeptidase"/>
    <property type="match status" value="1"/>
</dbReference>
<name>A0A6N9H6L4_9MICO</name>
<dbReference type="GO" id="GO:0046872">
    <property type="term" value="F:metal ion binding"/>
    <property type="evidence" value="ECO:0007669"/>
    <property type="project" value="UniProtKB-UniRule"/>
</dbReference>
<feature type="binding site" evidence="6">
    <location>
        <position position="100"/>
    </location>
    <ligand>
        <name>a divalent metal cation</name>
        <dbReference type="ChEBI" id="CHEBI:60240"/>
        <label>1</label>
    </ligand>
</feature>
<comment type="subunit">
    <text evidence="6">Monomer.</text>
</comment>
<dbReference type="EMBL" id="WWEQ01000015">
    <property type="protein sequence ID" value="MYM19396.1"/>
    <property type="molecule type" value="Genomic_DNA"/>
</dbReference>
<protein>
    <recommendedName>
        <fullName evidence="6 7">Methionine aminopeptidase</fullName>
        <shortName evidence="6">MAP</shortName>
        <shortName evidence="6">MetAP</shortName>
        <ecNumber evidence="6 7">3.4.11.18</ecNumber>
    </recommendedName>
    <alternativeName>
        <fullName evidence="6">Peptidase M</fullName>
    </alternativeName>
</protein>
<dbReference type="InterPro" id="IPR036005">
    <property type="entry name" value="Creatinase/aminopeptidase-like"/>
</dbReference>
<dbReference type="AlphaFoldDB" id="A0A6N9H6L4"/>
<dbReference type="Pfam" id="PF00557">
    <property type="entry name" value="Peptidase_M24"/>
    <property type="match status" value="1"/>
</dbReference>
<keyword evidence="4 6" id="KW-0479">Metal-binding</keyword>
<dbReference type="InterPro" id="IPR000994">
    <property type="entry name" value="Pept_M24"/>
</dbReference>
<reference evidence="9 10" key="1">
    <citation type="submission" date="2020-01" db="EMBL/GenBank/DDBJ databases">
        <authorList>
            <person name="Deng T."/>
        </authorList>
    </citation>
    <scope>NUCLEOTIDE SEQUENCE [LARGE SCALE GENOMIC DNA]</scope>
    <source>
        <strain evidence="9 10">5221</strain>
    </source>
</reference>
<organism evidence="9 10">
    <name type="scientific">Brevibacterium rongguiense</name>
    <dbReference type="NCBI Taxonomy" id="2695267"/>
    <lineage>
        <taxon>Bacteria</taxon>
        <taxon>Bacillati</taxon>
        <taxon>Actinomycetota</taxon>
        <taxon>Actinomycetes</taxon>
        <taxon>Micrococcales</taxon>
        <taxon>Brevibacteriaceae</taxon>
        <taxon>Brevibacterium</taxon>
    </lineage>
</organism>
<feature type="binding site" evidence="6">
    <location>
        <position position="111"/>
    </location>
    <ligand>
        <name>a divalent metal cation</name>
        <dbReference type="ChEBI" id="CHEBI:60240"/>
        <label>1</label>
    </ligand>
</feature>
<keyword evidence="10" id="KW-1185">Reference proteome</keyword>
<dbReference type="GO" id="GO:0004239">
    <property type="term" value="F:initiator methionyl aminopeptidase activity"/>
    <property type="evidence" value="ECO:0007669"/>
    <property type="project" value="UniProtKB-UniRule"/>
</dbReference>
<feature type="binding site" evidence="6">
    <location>
        <position position="218"/>
    </location>
    <ligand>
        <name>a divalent metal cation</name>
        <dbReference type="ChEBI" id="CHEBI:60240"/>
        <label>2</label>
        <note>catalytic</note>
    </ligand>
</feature>
<evidence type="ECO:0000256" key="3">
    <source>
        <dbReference type="ARBA" id="ARBA00022670"/>
    </source>
</evidence>
<feature type="binding site" evidence="6">
    <location>
        <position position="249"/>
    </location>
    <ligand>
        <name>a divalent metal cation</name>
        <dbReference type="ChEBI" id="CHEBI:60240"/>
        <label>1</label>
    </ligand>
</feature>
<dbReference type="InterPro" id="IPR001714">
    <property type="entry name" value="Pept_M24_MAP"/>
</dbReference>
<feature type="binding site" evidence="6">
    <location>
        <position position="192"/>
    </location>
    <ligand>
        <name>substrate</name>
    </ligand>
</feature>
<keyword evidence="3 6" id="KW-0645">Protease</keyword>
<dbReference type="GO" id="GO:0005829">
    <property type="term" value="C:cytosol"/>
    <property type="evidence" value="ECO:0007669"/>
    <property type="project" value="TreeGrafter"/>
</dbReference>
<evidence type="ECO:0000313" key="10">
    <source>
        <dbReference type="Proteomes" id="UP000469215"/>
    </source>
</evidence>
<dbReference type="Proteomes" id="UP000469215">
    <property type="component" value="Unassembled WGS sequence"/>
</dbReference>
<comment type="function">
    <text evidence="1 6">Removes the N-terminal methionine from nascent proteins. The N-terminal methionine is often cleaved when the second residue in the primary sequence is small and uncharged (Met-Ala-, Cys, Gly, Pro, Ser, Thr, or Val). Requires deformylation of the N(alpha)-formylated initiator methionine before it can be hydrolyzed.</text>
</comment>
<dbReference type="PRINTS" id="PR00599">
    <property type="entry name" value="MAPEPTIDASE"/>
</dbReference>
<accession>A0A6N9H6L4</accession>
<evidence type="ECO:0000256" key="7">
    <source>
        <dbReference type="RuleBase" id="RU003653"/>
    </source>
</evidence>
<feature type="domain" description="Peptidase M24" evidence="8">
    <location>
        <begin position="11"/>
        <end position="256"/>
    </location>
</feature>
<evidence type="ECO:0000256" key="4">
    <source>
        <dbReference type="ARBA" id="ARBA00022723"/>
    </source>
</evidence>
<dbReference type="NCBIfam" id="TIGR00500">
    <property type="entry name" value="met_pdase_I"/>
    <property type="match status" value="1"/>
</dbReference>
<keyword evidence="2 6" id="KW-0031">Aminopeptidase</keyword>
<dbReference type="Gene3D" id="3.90.230.10">
    <property type="entry name" value="Creatinase/methionine aminopeptidase superfamily"/>
    <property type="match status" value="1"/>
</dbReference>
<comment type="cofactor">
    <cofactor evidence="6">
        <name>Co(2+)</name>
        <dbReference type="ChEBI" id="CHEBI:48828"/>
    </cofactor>
    <cofactor evidence="6">
        <name>Zn(2+)</name>
        <dbReference type="ChEBI" id="CHEBI:29105"/>
    </cofactor>
    <cofactor evidence="6">
        <name>Mn(2+)</name>
        <dbReference type="ChEBI" id="CHEBI:29035"/>
    </cofactor>
    <cofactor evidence="6">
        <name>Fe(2+)</name>
        <dbReference type="ChEBI" id="CHEBI:29033"/>
    </cofactor>
    <text evidence="6">Binds 2 divalent metal cations per subunit. Has a high-affinity and a low affinity metal-binding site. The true nature of the physiological cofactor is under debate. The enzyme is active with cobalt, zinc, manganese or divalent iron ions. Most likely, methionine aminopeptidases function as mononuclear Fe(2+)-metalloproteases under physiological conditions, and the catalytically relevant metal-binding site has been assigned to the histidine-containing high-affinity site.</text>
</comment>
<keyword evidence="5 6" id="KW-0378">Hydrolase</keyword>
<dbReference type="GO" id="GO:0070006">
    <property type="term" value="F:metalloaminopeptidase activity"/>
    <property type="evidence" value="ECO:0007669"/>
    <property type="project" value="UniProtKB-UniRule"/>
</dbReference>